<evidence type="ECO:0000259" key="1">
    <source>
        <dbReference type="Pfam" id="PF07791"/>
    </source>
</evidence>
<proteinExistence type="predicted"/>
<gene>
    <name evidence="2" type="ORF">ACFOMG_04445</name>
</gene>
<evidence type="ECO:0000313" key="3">
    <source>
        <dbReference type="Proteomes" id="UP001595722"/>
    </source>
</evidence>
<feature type="domain" description="Immunity MXAN-0049 protein" evidence="1">
    <location>
        <begin position="107"/>
        <end position="188"/>
    </location>
</feature>
<accession>A0ABV7VPZ3</accession>
<dbReference type="Pfam" id="PF07791">
    <property type="entry name" value="Imm11"/>
    <property type="match status" value="1"/>
</dbReference>
<protein>
    <submittedName>
        <fullName evidence="2">Imm11 family protein</fullName>
    </submittedName>
</protein>
<dbReference type="InterPro" id="IPR012433">
    <property type="entry name" value="Imm11"/>
</dbReference>
<keyword evidence="3" id="KW-1185">Reference proteome</keyword>
<reference evidence="3" key="1">
    <citation type="journal article" date="2019" name="Int. J. Syst. Evol. Microbiol.">
        <title>The Global Catalogue of Microorganisms (GCM) 10K type strain sequencing project: providing services to taxonomists for standard genome sequencing and annotation.</title>
        <authorList>
            <consortium name="The Broad Institute Genomics Platform"/>
            <consortium name="The Broad Institute Genome Sequencing Center for Infectious Disease"/>
            <person name="Wu L."/>
            <person name="Ma J."/>
        </authorList>
    </citation>
    <scope>NUCLEOTIDE SEQUENCE [LARGE SCALE GENOMIC DNA]</scope>
    <source>
        <strain evidence="3">KCTC 42424</strain>
    </source>
</reference>
<sequence>MDLNQQYYVLFEDTSLKMVGIDGYIQPRFPKNMPAPINHTIEVYITRGKKKKPRFYDIHFSAGCLPIVTEPVYKELEKLNLYKVQLLKGTHGEIIEEFDLMMYKIWCYNRIQCLDMEKSKYGSKESDNSRVYDLERIFLDNERLAQVPEEERQIFYIAERPTCLIVHQNVVDALESHKFQGASFTPVNKWSLDSIFDD</sequence>
<name>A0ABV7VPZ3_9GAMM</name>
<evidence type="ECO:0000313" key="2">
    <source>
        <dbReference type="EMBL" id="MFC3679360.1"/>
    </source>
</evidence>
<comment type="caution">
    <text evidence="2">The sequence shown here is derived from an EMBL/GenBank/DDBJ whole genome shotgun (WGS) entry which is preliminary data.</text>
</comment>
<dbReference type="EMBL" id="JBHRYB010000003">
    <property type="protein sequence ID" value="MFC3679360.1"/>
    <property type="molecule type" value="Genomic_DNA"/>
</dbReference>
<dbReference type="Proteomes" id="UP001595722">
    <property type="component" value="Unassembled WGS sequence"/>
</dbReference>
<dbReference type="RefSeq" id="WP_376865024.1">
    <property type="nucleotide sequence ID" value="NZ_JBHRYB010000003.1"/>
</dbReference>
<organism evidence="2 3">
    <name type="scientific">Bacterioplanoides pacificum</name>
    <dbReference type="NCBI Taxonomy" id="1171596"/>
    <lineage>
        <taxon>Bacteria</taxon>
        <taxon>Pseudomonadati</taxon>
        <taxon>Pseudomonadota</taxon>
        <taxon>Gammaproteobacteria</taxon>
        <taxon>Oceanospirillales</taxon>
        <taxon>Oceanospirillaceae</taxon>
        <taxon>Bacterioplanoides</taxon>
    </lineage>
</organism>